<evidence type="ECO:0000313" key="1">
    <source>
        <dbReference type="EMBL" id="PYI66062.1"/>
    </source>
</evidence>
<dbReference type="AlphaFoldDB" id="A0A2V5L635"/>
<sequence length="90" mass="9819">MTQGLQGADPEALRQFARDMDRAGQQLLALKQELGARIANNMQWEGPDAFVFRHAWQSSYAPVIGKAAAMLTDTARALNAQAMGQETASR</sequence>
<organism evidence="1 2">
    <name type="scientific">Arthrobacter livingstonensis</name>
    <dbReference type="NCBI Taxonomy" id="670078"/>
    <lineage>
        <taxon>Bacteria</taxon>
        <taxon>Bacillati</taxon>
        <taxon>Actinomycetota</taxon>
        <taxon>Actinomycetes</taxon>
        <taxon>Micrococcales</taxon>
        <taxon>Micrococcaceae</taxon>
        <taxon>Arthrobacter</taxon>
    </lineage>
</organism>
<evidence type="ECO:0000313" key="2">
    <source>
        <dbReference type="Proteomes" id="UP000247832"/>
    </source>
</evidence>
<dbReference type="RefSeq" id="WP_110501969.1">
    <property type="nucleotide sequence ID" value="NZ_QJVD01000018.1"/>
</dbReference>
<comment type="caution">
    <text evidence="1">The sequence shown here is derived from an EMBL/GenBank/DDBJ whole genome shotgun (WGS) entry which is preliminary data.</text>
</comment>
<evidence type="ECO:0008006" key="3">
    <source>
        <dbReference type="Google" id="ProtNLM"/>
    </source>
</evidence>
<proteinExistence type="predicted"/>
<dbReference type="Gene3D" id="1.10.287.1060">
    <property type="entry name" value="ESAT-6-like"/>
    <property type="match status" value="1"/>
</dbReference>
<protein>
    <recommendedName>
        <fullName evidence="3">WXG100 family type VII secretion target</fullName>
    </recommendedName>
</protein>
<accession>A0A2V5L635</accession>
<gene>
    <name evidence="1" type="ORF">CVV68_15855</name>
</gene>
<keyword evidence="2" id="KW-1185">Reference proteome</keyword>
<name>A0A2V5L635_9MICC</name>
<dbReference type="Proteomes" id="UP000247832">
    <property type="component" value="Unassembled WGS sequence"/>
</dbReference>
<reference evidence="1 2" key="1">
    <citation type="submission" date="2018-05" db="EMBL/GenBank/DDBJ databases">
        <title>Genetic diversity of glacier-inhabiting Cryobacterium bacteria in China and description of Cryobacterium mengkeensis sp. nov. and Arthrobacter glacialis sp. nov.</title>
        <authorList>
            <person name="Liu Q."/>
            <person name="Xin Y.-H."/>
        </authorList>
    </citation>
    <scope>NUCLEOTIDE SEQUENCE [LARGE SCALE GENOMIC DNA]</scope>
    <source>
        <strain evidence="1 2">LI2</strain>
    </source>
</reference>
<dbReference type="OrthoDB" id="5244663at2"/>
<dbReference type="EMBL" id="QJVD01000018">
    <property type="protein sequence ID" value="PYI66062.1"/>
    <property type="molecule type" value="Genomic_DNA"/>
</dbReference>